<sequence length="598" mass="66525">MVPLKRRKVAGSNKTEAESSGDNGANKFPQVVLFLLERKMGTSRRAFLSQLGRKKGFQVEELFSESVTHVISENNSGDEVRTWLDTQGGGRGRTPVHLLDISWYTESMRAGLPVQILDRHKLQEQQVEAEVVTFSVPSYACQRRTTLENHNTVLTDALSLLAENAELSDEDGRGVAFRRAAAVLRSLPEPVTDMKQLRGLPCLGDHSLRVIKDILEDGASREFESTKQSERFKALKVLTGIFGVGSRTADRWIREGIHTLQQLRDSGQSLNRAQQAGLEHYDDLNRPLTAAEAEAVGEIVERAVVSVLPGAQITLTGGFRRGKLTGHDVDFLITHPDEGREEGLMSKVVSWLESQGFLLYQKTTRNSYLESKDGPARPPANMDRFERCFSIFKLTMEERRGTEQPENGERNPNPAEDTLSVGARSGSQTDENTPPQSQVPADERRHRVSGEDGGQEEAKPAAHKPWRAVRVDLVVSPISQFAFALLGWTGSKLFERELRRWAGHEKAMSLSSHALYDNTQVNTSQSVFRHFIAALSFCSVKILKSIFPLLSLTEQVSPSDVRGGDIRSSWSGVYSTVREKRLKRPDDALLQDGHASTT</sequence>
<evidence type="ECO:0000256" key="3">
    <source>
        <dbReference type="ARBA" id="ARBA00008323"/>
    </source>
</evidence>
<dbReference type="EC" id="2.7.7.7" evidence="9"/>
<dbReference type="GO" id="GO:0005634">
    <property type="term" value="C:nucleus"/>
    <property type="evidence" value="ECO:0007669"/>
    <property type="project" value="UniProtKB-SubCell"/>
</dbReference>
<dbReference type="STRING" id="8187.ENSLCAP00010041050"/>
<dbReference type="Gene3D" id="1.10.150.110">
    <property type="entry name" value="DNA polymerase beta, N-terminal domain-like"/>
    <property type="match status" value="1"/>
</dbReference>
<evidence type="ECO:0000256" key="10">
    <source>
        <dbReference type="PIRSR" id="PIRSR000817-1"/>
    </source>
</evidence>
<comment type="cofactor">
    <cofactor evidence="1 9 10">
        <name>Mg(2+)</name>
        <dbReference type="ChEBI" id="CHEBI:18420"/>
    </cofactor>
</comment>
<dbReference type="InParanoid" id="A0A4W6ETS0"/>
<dbReference type="InterPro" id="IPR010996">
    <property type="entry name" value="HHH_MUS81"/>
</dbReference>
<keyword evidence="4 9" id="KW-0808">Transferase</keyword>
<dbReference type="Gene3D" id="3.30.210.10">
    <property type="entry name" value="DNA polymerase, thumb domain"/>
    <property type="match status" value="1"/>
</dbReference>
<dbReference type="InterPro" id="IPR022312">
    <property type="entry name" value="DNA_pol_X"/>
</dbReference>
<dbReference type="SUPFAM" id="SSF52113">
    <property type="entry name" value="BRCT domain"/>
    <property type="match status" value="1"/>
</dbReference>
<comment type="subcellular location">
    <subcellularLocation>
        <location evidence="2 9">Nucleus</location>
    </subcellularLocation>
</comment>
<evidence type="ECO:0000256" key="8">
    <source>
        <dbReference type="ARBA" id="ARBA00023242"/>
    </source>
</evidence>
<dbReference type="CDD" id="cd00141">
    <property type="entry name" value="NT_POLXc"/>
    <property type="match status" value="1"/>
</dbReference>
<keyword evidence="7 9" id="KW-0460">Magnesium</keyword>
<comment type="similarity">
    <text evidence="3 9">Belongs to the DNA polymerase type-X family.</text>
</comment>
<evidence type="ECO:0000256" key="2">
    <source>
        <dbReference type="ARBA" id="ARBA00004123"/>
    </source>
</evidence>
<dbReference type="GO" id="GO:0003677">
    <property type="term" value="F:DNA binding"/>
    <property type="evidence" value="ECO:0007669"/>
    <property type="project" value="UniProtKB-UniRule"/>
</dbReference>
<dbReference type="Ensembl" id="ENSLCAT00010042082.1">
    <property type="protein sequence ID" value="ENSLCAP00010041050.1"/>
    <property type="gene ID" value="ENSLCAG00010019267.1"/>
</dbReference>
<dbReference type="PROSITE" id="PS00522">
    <property type="entry name" value="DNA_POLYMERASE_X"/>
    <property type="match status" value="1"/>
</dbReference>
<evidence type="ECO:0000256" key="4">
    <source>
        <dbReference type="ARBA" id="ARBA00022679"/>
    </source>
</evidence>
<feature type="binding site" evidence="10">
    <location>
        <position position="330"/>
    </location>
    <ligand>
        <name>Mg(2+)</name>
        <dbReference type="ChEBI" id="CHEBI:18420"/>
    </ligand>
</feature>
<dbReference type="InterPro" id="IPR019843">
    <property type="entry name" value="DNA_pol-X_BS"/>
</dbReference>
<proteinExistence type="inferred from homology"/>
<dbReference type="FunFam" id="3.40.50.10190:FF:000035">
    <property type="entry name" value="DNA-directed DNA/RNA polymerase mu"/>
    <property type="match status" value="1"/>
</dbReference>
<dbReference type="InterPro" id="IPR002054">
    <property type="entry name" value="DNA-dir_DNA_pol_X"/>
</dbReference>
<accession>A0A4W6ETS0</accession>
<reference evidence="13" key="3">
    <citation type="submission" date="2025-09" db="UniProtKB">
        <authorList>
            <consortium name="Ensembl"/>
        </authorList>
    </citation>
    <scope>IDENTIFICATION</scope>
</reference>
<comment type="catalytic activity">
    <reaction evidence="9">
        <text>DNA(n) + a 2'-deoxyribonucleoside 5'-triphosphate = DNA(n+1) + diphosphate</text>
        <dbReference type="Rhea" id="RHEA:22508"/>
        <dbReference type="Rhea" id="RHEA-COMP:17339"/>
        <dbReference type="Rhea" id="RHEA-COMP:17340"/>
        <dbReference type="ChEBI" id="CHEBI:33019"/>
        <dbReference type="ChEBI" id="CHEBI:61560"/>
        <dbReference type="ChEBI" id="CHEBI:173112"/>
        <dbReference type="EC" id="2.7.7.7"/>
    </reaction>
</comment>
<dbReference type="Pfam" id="PF14791">
    <property type="entry name" value="DNA_pol_B_thumb"/>
    <property type="match status" value="1"/>
</dbReference>
<dbReference type="InterPro" id="IPR036420">
    <property type="entry name" value="BRCT_dom_sf"/>
</dbReference>
<dbReference type="PROSITE" id="PS50172">
    <property type="entry name" value="BRCT"/>
    <property type="match status" value="1"/>
</dbReference>
<keyword evidence="14" id="KW-1185">Reference proteome</keyword>
<dbReference type="PANTHER" id="PTHR11276:SF24">
    <property type="entry name" value="DNA-DIRECTED DNA_RNA POLYMERASE MU"/>
    <property type="match status" value="1"/>
</dbReference>
<reference evidence="14" key="1">
    <citation type="submission" date="2015-09" db="EMBL/GenBank/DDBJ databases">
        <authorList>
            <person name="Sai Rama Sridatta P."/>
        </authorList>
    </citation>
    <scope>NUCLEOTIDE SEQUENCE [LARGE SCALE GENOMIC DNA]</scope>
</reference>
<feature type="domain" description="BRCT" evidence="12">
    <location>
        <begin position="23"/>
        <end position="111"/>
    </location>
</feature>
<dbReference type="FunFam" id="1.10.150.20:FF:000010">
    <property type="entry name" value="DNA polymerase lambda"/>
    <property type="match status" value="1"/>
</dbReference>
<feature type="compositionally biased region" description="Basic and acidic residues" evidence="11">
    <location>
        <begin position="397"/>
        <end position="409"/>
    </location>
</feature>
<keyword evidence="6 9" id="KW-0479">Metal-binding</keyword>
<organism evidence="13 14">
    <name type="scientific">Lates calcarifer</name>
    <name type="common">Barramundi</name>
    <name type="synonym">Holocentrus calcarifer</name>
    <dbReference type="NCBI Taxonomy" id="8187"/>
    <lineage>
        <taxon>Eukaryota</taxon>
        <taxon>Metazoa</taxon>
        <taxon>Chordata</taxon>
        <taxon>Craniata</taxon>
        <taxon>Vertebrata</taxon>
        <taxon>Euteleostomi</taxon>
        <taxon>Actinopterygii</taxon>
        <taxon>Neopterygii</taxon>
        <taxon>Teleostei</taxon>
        <taxon>Neoteleostei</taxon>
        <taxon>Acanthomorphata</taxon>
        <taxon>Carangaria</taxon>
        <taxon>Carangaria incertae sedis</taxon>
        <taxon>Centropomidae</taxon>
        <taxon>Lates</taxon>
    </lineage>
</organism>
<dbReference type="Pfam" id="PF10391">
    <property type="entry name" value="DNA_pol_lambd_f"/>
    <property type="match status" value="1"/>
</dbReference>
<dbReference type="PANTHER" id="PTHR11276">
    <property type="entry name" value="DNA POLYMERASE TYPE-X FAMILY MEMBER"/>
    <property type="match status" value="1"/>
</dbReference>
<dbReference type="Gene3D" id="3.40.50.10190">
    <property type="entry name" value="BRCT domain"/>
    <property type="match status" value="1"/>
</dbReference>
<name>A0A4W6ETS0_LATCA</name>
<reference evidence="13" key="2">
    <citation type="submission" date="2025-08" db="UniProtKB">
        <authorList>
            <consortium name="Ensembl"/>
        </authorList>
    </citation>
    <scope>IDENTIFICATION</scope>
</reference>
<dbReference type="InterPro" id="IPR029398">
    <property type="entry name" value="PolB_thumb"/>
</dbReference>
<dbReference type="SMART" id="SM00483">
    <property type="entry name" value="POLXc"/>
    <property type="match status" value="1"/>
</dbReference>
<dbReference type="InterPro" id="IPR001357">
    <property type="entry name" value="BRCT_dom"/>
</dbReference>
<evidence type="ECO:0000256" key="9">
    <source>
        <dbReference type="PIRNR" id="PIRNR000817"/>
    </source>
</evidence>
<dbReference type="AlphaFoldDB" id="A0A4W6ETS0"/>
<dbReference type="InterPro" id="IPR027421">
    <property type="entry name" value="DNA_pol_lamdba_lyase_dom_sf"/>
</dbReference>
<feature type="compositionally biased region" description="Basic and acidic residues" evidence="11">
    <location>
        <begin position="441"/>
        <end position="460"/>
    </location>
</feature>
<feature type="region of interest" description="Disordered" evidence="11">
    <location>
        <begin position="1"/>
        <end position="23"/>
    </location>
</feature>
<feature type="compositionally biased region" description="Polar residues" evidence="11">
    <location>
        <begin position="12"/>
        <end position="23"/>
    </location>
</feature>
<protein>
    <recommendedName>
        <fullName evidence="9">DNA-directed DNA/RNA polymerase mu</fullName>
        <ecNumber evidence="9">2.7.7.7</ecNumber>
    </recommendedName>
</protein>
<dbReference type="GO" id="GO:0006303">
    <property type="term" value="P:double-strand break repair via nonhomologous end joining"/>
    <property type="evidence" value="ECO:0007669"/>
    <property type="project" value="TreeGrafter"/>
</dbReference>
<dbReference type="PIRSF" id="PIRSF000817">
    <property type="entry name" value="DNA_NT"/>
    <property type="match status" value="1"/>
</dbReference>
<dbReference type="Proteomes" id="UP000314980">
    <property type="component" value="Unassembled WGS sequence"/>
</dbReference>
<feature type="binding site" evidence="10">
    <location>
        <position position="328"/>
    </location>
    <ligand>
        <name>Mg(2+)</name>
        <dbReference type="ChEBI" id="CHEBI:18420"/>
    </ligand>
</feature>
<dbReference type="PRINTS" id="PR00869">
    <property type="entry name" value="DNAPOLX"/>
</dbReference>
<dbReference type="SUPFAM" id="SSF81585">
    <property type="entry name" value="PsbU/PolX domain-like"/>
    <property type="match status" value="1"/>
</dbReference>
<gene>
    <name evidence="13" type="primary">POLM</name>
    <name evidence="13" type="synonym">polm</name>
</gene>
<evidence type="ECO:0000256" key="11">
    <source>
        <dbReference type="SAM" id="MobiDB-lite"/>
    </source>
</evidence>
<evidence type="ECO:0000256" key="7">
    <source>
        <dbReference type="ARBA" id="ARBA00022842"/>
    </source>
</evidence>
<dbReference type="InterPro" id="IPR037160">
    <property type="entry name" value="DNA_Pol_thumb_sf"/>
</dbReference>
<evidence type="ECO:0000313" key="14">
    <source>
        <dbReference type="Proteomes" id="UP000314980"/>
    </source>
</evidence>
<feature type="compositionally biased region" description="Polar residues" evidence="11">
    <location>
        <begin position="425"/>
        <end position="439"/>
    </location>
</feature>
<keyword evidence="5 9" id="KW-0548">Nucleotidyltransferase</keyword>
<dbReference type="FunFam" id="1.10.150.110:FF:000003">
    <property type="entry name" value="DNA polymerase mu"/>
    <property type="match status" value="1"/>
</dbReference>
<dbReference type="SUPFAM" id="SSF47802">
    <property type="entry name" value="DNA polymerase beta, N-terminal domain-like"/>
    <property type="match status" value="1"/>
</dbReference>
<dbReference type="Pfam" id="PF14792">
    <property type="entry name" value="DNA_pol_B_palm"/>
    <property type="match status" value="1"/>
</dbReference>
<dbReference type="PRINTS" id="PR00871">
    <property type="entry name" value="DNAPOLXTDT"/>
</dbReference>
<dbReference type="InterPro" id="IPR001726">
    <property type="entry name" value="TdT/Mu"/>
</dbReference>
<dbReference type="GeneTree" id="ENSGT00940000158490"/>
<evidence type="ECO:0000259" key="12">
    <source>
        <dbReference type="PROSITE" id="PS50172"/>
    </source>
</evidence>
<dbReference type="InterPro" id="IPR027249">
    <property type="entry name" value="DNA/RNApol_mu"/>
</dbReference>
<evidence type="ECO:0000313" key="13">
    <source>
        <dbReference type="Ensembl" id="ENSLCAP00010041050.1"/>
    </source>
</evidence>
<dbReference type="PIRSF" id="PIRSF501176">
    <property type="entry name" value="DNApol_mu"/>
    <property type="match status" value="1"/>
</dbReference>
<evidence type="ECO:0000256" key="1">
    <source>
        <dbReference type="ARBA" id="ARBA00001946"/>
    </source>
</evidence>
<dbReference type="Gene3D" id="1.10.150.20">
    <property type="entry name" value="5' to 3' exonuclease, C-terminal subdomain"/>
    <property type="match status" value="1"/>
</dbReference>
<evidence type="ECO:0000256" key="6">
    <source>
        <dbReference type="ARBA" id="ARBA00022723"/>
    </source>
</evidence>
<dbReference type="GO" id="GO:0003887">
    <property type="term" value="F:DNA-directed DNA polymerase activity"/>
    <property type="evidence" value="ECO:0007669"/>
    <property type="project" value="UniProtKB-UniRule"/>
</dbReference>
<dbReference type="Pfam" id="PF14716">
    <property type="entry name" value="HHH_8"/>
    <property type="match status" value="1"/>
</dbReference>
<evidence type="ECO:0000256" key="5">
    <source>
        <dbReference type="ARBA" id="ARBA00022695"/>
    </source>
</evidence>
<dbReference type="InterPro" id="IPR028207">
    <property type="entry name" value="DNA_pol_B_palm_palm"/>
</dbReference>
<feature type="region of interest" description="Disordered" evidence="11">
    <location>
        <begin position="397"/>
        <end position="463"/>
    </location>
</feature>
<dbReference type="Gene3D" id="3.30.460.10">
    <property type="entry name" value="Beta Polymerase, domain 2"/>
    <property type="match status" value="1"/>
</dbReference>
<dbReference type="SUPFAM" id="SSF81301">
    <property type="entry name" value="Nucleotidyltransferase"/>
    <property type="match status" value="1"/>
</dbReference>
<feature type="binding site" evidence="10">
    <location>
        <position position="472"/>
    </location>
    <ligand>
        <name>Mg(2+)</name>
        <dbReference type="ChEBI" id="CHEBI:18420"/>
    </ligand>
</feature>
<dbReference type="GO" id="GO:0046872">
    <property type="term" value="F:metal ion binding"/>
    <property type="evidence" value="ECO:0007669"/>
    <property type="project" value="UniProtKB-UniRule"/>
</dbReference>
<dbReference type="InterPro" id="IPR043519">
    <property type="entry name" value="NT_sf"/>
</dbReference>
<comment type="function">
    <text evidence="9">Gap-filling polymerase involved in repair of DNA double-strand breaks by non-homologous end joining (NHEJ).</text>
</comment>
<dbReference type="InterPro" id="IPR018944">
    <property type="entry name" value="DNA_pol_lambd_fingers_domain"/>
</dbReference>
<keyword evidence="8 9" id="KW-0539">Nucleus</keyword>